<keyword evidence="5" id="KW-0235">DNA replication</keyword>
<comment type="similarity">
    <text evidence="1">Belongs to the DNA polymerase type-B family.</text>
</comment>
<evidence type="ECO:0000256" key="2">
    <source>
        <dbReference type="ARBA" id="ARBA00012417"/>
    </source>
</evidence>
<feature type="domain" description="DNA-directed DNA polymerase family B mitochondria/virus" evidence="9">
    <location>
        <begin position="1046"/>
        <end position="1145"/>
    </location>
</feature>
<dbReference type="Proteomes" id="UP001159405">
    <property type="component" value="Unassembled WGS sequence"/>
</dbReference>
<evidence type="ECO:0000256" key="1">
    <source>
        <dbReference type="ARBA" id="ARBA00005755"/>
    </source>
</evidence>
<dbReference type="PANTHER" id="PTHR33568:SF3">
    <property type="entry name" value="DNA-DIRECTED DNA POLYMERASE"/>
    <property type="match status" value="1"/>
</dbReference>
<dbReference type="Gene3D" id="3.30.420.10">
    <property type="entry name" value="Ribonuclease H-like superfamily/Ribonuclease H"/>
    <property type="match status" value="1"/>
</dbReference>
<dbReference type="SUPFAM" id="SSF56672">
    <property type="entry name" value="DNA/RNA polymerases"/>
    <property type="match status" value="1"/>
</dbReference>
<keyword evidence="4" id="KW-0548">Nucleotidyltransferase</keyword>
<keyword evidence="6" id="KW-0239">DNA-directed DNA polymerase</keyword>
<dbReference type="EC" id="2.7.7.7" evidence="2"/>
<gene>
    <name evidence="10" type="ORF">PLOB_00041243</name>
</gene>
<evidence type="ECO:0000256" key="8">
    <source>
        <dbReference type="ARBA" id="ARBA00049244"/>
    </source>
</evidence>
<reference evidence="10 11" key="1">
    <citation type="submission" date="2022-05" db="EMBL/GenBank/DDBJ databases">
        <authorList>
            <consortium name="Genoscope - CEA"/>
            <person name="William W."/>
        </authorList>
    </citation>
    <scope>NUCLEOTIDE SEQUENCE [LARGE SCALE GENOMIC DNA]</scope>
</reference>
<evidence type="ECO:0000256" key="5">
    <source>
        <dbReference type="ARBA" id="ARBA00022705"/>
    </source>
</evidence>
<feature type="domain" description="DNA-directed DNA polymerase family B mitochondria/virus" evidence="9">
    <location>
        <begin position="510"/>
        <end position="1015"/>
    </location>
</feature>
<accession>A0ABN8PEP7</accession>
<dbReference type="SUPFAM" id="SSF53098">
    <property type="entry name" value="Ribonuclease H-like"/>
    <property type="match status" value="1"/>
</dbReference>
<dbReference type="InterPro" id="IPR023211">
    <property type="entry name" value="DNA_pol_palm_dom_sf"/>
</dbReference>
<sequence>MMDDSQEDRDCNEALDQLEEQANNAFQFELVPYTDRRCTKFGIHRRTFTARLRQHGGNLARLLPNHVLPELIENTLDKKIQQQILSDPTANQDDWIMINMSSNRLQSAYQSHRVSIADWINKGIESRAMLEKMSQVLNSNETFQMDDTFHIEITHIRNPGTGRGRNQNKPGLTPVDQLLKCKKNVIRINNYDNLCCARAIVTVKAHQDYGSAHWITRSCKRGFALQEQYARELHNQAGVPLGACGLVEIQLFQNSLAEYQLIVIDAELGYQLIFKGPSKPKEKQLVLIKHKEHYHACTSLTGFFGTSYYCTECERSFAVDDSRHHPCKGKRCYACQQTNCTEFQEKQATLYCTDCCRSFFTQQCYQNHLHYTPSGRRANGNSVCEVQKRCPGCNKVENGKQQIREHQCGHAKCPSCNKYVETATHKCYIQPIEPESNARKRKRDERVPPPLFVYFDIEAMQDTGIHVANLVCAETNEDDASYVFSGANCIEQFLAWLLTLTQTDDAEYLRQVITVAHNFQGYDSYFILEELYKQCVCPKQVVNGAKILSLTLDHIKFIDSMAFLQMPLASFTKAFGLKELKKGFFPHFFNRAEFQDYVGPMPAKDYYDPNSMKPERKQEFDTWYQSKLDEQATFYLQQELIAYCQSDVQLLKQGCMKFQQEFQSLTNFNPMEQCITIASACNRFFRTNCILPGTLACEPVLGWVGSAKPHSIVALEWLNWVEHSQDKRLLHAGNQGEYQVQIGMNKTYVDGYDPNTNTIYEFNGCFFHGCPTCFNNRDQTHAKLNNKSMAEVYQSTMQRIAHLQHSGYNVTVMWECAWKRIKEQDLNILPFLKQLNLTTRLRPRDAFFGGRTNAVQLYYQVEPNEQIRYVDYTSLYPFVNKNCQYPVGHPLIINNPSFSIEEYFGLALCKILPPRELYHPVLPYRCNGKLMFPLCRTCAETQVKFPLNERECQCCHNEDERALTGTWCTPELLEAKRQGYTIVQLYEIWHFPNKSTLLFKQYVDTFLKLKQEASGWPADVGDDPEKRQEYIMNYLRHENIQLEPEKIEKNPGKRSTAKMMLNSFWGKFGQQPNKAHVQAFTSPSEFYKLLQNEEQQIHSIRIVNEHMIEVVHDCIEDSIPTQVNINIFIACFTTCWARLKLYEALHHLQQQVLYFDTDSVIYKWKPNAPELPLGSYLGQFTNELDDPNDYITEFAAAGPKNYGYRTLKGKTECKVRGFSLNTRGQEQLNFDILKKNIIDEVTLPQPVANTIPVWNPHNIKRNPTTKQLSTESQVKHYKLVFDKRVIDSSNFQSYPYGYQDSNSPDT</sequence>
<name>A0ABN8PEP7_9CNID</name>
<comment type="catalytic activity">
    <reaction evidence="8">
        <text>DNA(n) + a 2'-deoxyribonucleoside 5'-triphosphate = DNA(n+1) + diphosphate</text>
        <dbReference type="Rhea" id="RHEA:22508"/>
        <dbReference type="Rhea" id="RHEA-COMP:17339"/>
        <dbReference type="Rhea" id="RHEA-COMP:17340"/>
        <dbReference type="ChEBI" id="CHEBI:33019"/>
        <dbReference type="ChEBI" id="CHEBI:61560"/>
        <dbReference type="ChEBI" id="CHEBI:173112"/>
        <dbReference type="EC" id="2.7.7.7"/>
    </reaction>
</comment>
<dbReference type="Gene3D" id="3.40.960.10">
    <property type="entry name" value="VSR Endonuclease"/>
    <property type="match status" value="1"/>
</dbReference>
<dbReference type="EMBL" id="CALNXK010000064">
    <property type="protein sequence ID" value="CAH3140426.1"/>
    <property type="molecule type" value="Genomic_DNA"/>
</dbReference>
<evidence type="ECO:0000256" key="6">
    <source>
        <dbReference type="ARBA" id="ARBA00022932"/>
    </source>
</evidence>
<organism evidence="10 11">
    <name type="scientific">Porites lobata</name>
    <dbReference type="NCBI Taxonomy" id="104759"/>
    <lineage>
        <taxon>Eukaryota</taxon>
        <taxon>Metazoa</taxon>
        <taxon>Cnidaria</taxon>
        <taxon>Anthozoa</taxon>
        <taxon>Hexacorallia</taxon>
        <taxon>Scleractinia</taxon>
        <taxon>Fungiina</taxon>
        <taxon>Poritidae</taxon>
        <taxon>Porites</taxon>
    </lineage>
</organism>
<proteinExistence type="inferred from homology"/>
<protein>
    <recommendedName>
        <fullName evidence="2">DNA-directed DNA polymerase</fullName>
        <ecNumber evidence="2">2.7.7.7</ecNumber>
    </recommendedName>
</protein>
<evidence type="ECO:0000259" key="9">
    <source>
        <dbReference type="Pfam" id="PF03175"/>
    </source>
</evidence>
<comment type="caution">
    <text evidence="10">The sequence shown here is derived from an EMBL/GenBank/DDBJ whole genome shotgun (WGS) entry which is preliminary data.</text>
</comment>
<dbReference type="InterPro" id="IPR036397">
    <property type="entry name" value="RNaseH_sf"/>
</dbReference>
<evidence type="ECO:0000313" key="10">
    <source>
        <dbReference type="EMBL" id="CAH3140426.1"/>
    </source>
</evidence>
<dbReference type="Gene3D" id="3.90.1600.10">
    <property type="entry name" value="Palm domain of DNA polymerase"/>
    <property type="match status" value="1"/>
</dbReference>
<evidence type="ECO:0000256" key="7">
    <source>
        <dbReference type="ARBA" id="ARBA00023125"/>
    </source>
</evidence>
<dbReference type="Pfam" id="PF03175">
    <property type="entry name" value="DNA_pol_B_2"/>
    <property type="match status" value="2"/>
</dbReference>
<dbReference type="InterPro" id="IPR011335">
    <property type="entry name" value="Restrct_endonuc-II-like"/>
</dbReference>
<dbReference type="InterPro" id="IPR012337">
    <property type="entry name" value="RNaseH-like_sf"/>
</dbReference>
<keyword evidence="7" id="KW-0238">DNA-binding</keyword>
<keyword evidence="3" id="KW-0808">Transferase</keyword>
<dbReference type="PANTHER" id="PTHR33568">
    <property type="entry name" value="DNA POLYMERASE"/>
    <property type="match status" value="1"/>
</dbReference>
<dbReference type="InterPro" id="IPR004868">
    <property type="entry name" value="DNA-dir_DNA_pol_B_mt/vir"/>
</dbReference>
<dbReference type="SUPFAM" id="SSF52980">
    <property type="entry name" value="Restriction endonuclease-like"/>
    <property type="match status" value="1"/>
</dbReference>
<dbReference type="InterPro" id="IPR043502">
    <property type="entry name" value="DNA/RNA_pol_sf"/>
</dbReference>
<evidence type="ECO:0000256" key="4">
    <source>
        <dbReference type="ARBA" id="ARBA00022695"/>
    </source>
</evidence>
<feature type="non-terminal residue" evidence="10">
    <location>
        <position position="1306"/>
    </location>
</feature>
<evidence type="ECO:0000256" key="3">
    <source>
        <dbReference type="ARBA" id="ARBA00022679"/>
    </source>
</evidence>
<keyword evidence="11" id="KW-1185">Reference proteome</keyword>
<evidence type="ECO:0000313" key="11">
    <source>
        <dbReference type="Proteomes" id="UP001159405"/>
    </source>
</evidence>
<dbReference type="Gene3D" id="1.10.287.690">
    <property type="entry name" value="Helix hairpin bin"/>
    <property type="match status" value="1"/>
</dbReference>